<dbReference type="InterPro" id="IPR051316">
    <property type="entry name" value="Zinc-reg_GTPase_activator"/>
</dbReference>
<dbReference type="InterPro" id="IPR036627">
    <property type="entry name" value="CobW-likC_sf"/>
</dbReference>
<comment type="similarity">
    <text evidence="4">Belongs to the SIMIBI class G3E GTPase family. ZNG1 subfamily.</text>
</comment>
<protein>
    <submittedName>
        <fullName evidence="8">GTP-binding protein</fullName>
    </submittedName>
</protein>
<dbReference type="AlphaFoldDB" id="A0A955KZM0"/>
<dbReference type="Proteomes" id="UP000760819">
    <property type="component" value="Unassembled WGS sequence"/>
</dbReference>
<organism evidence="8 9">
    <name type="scientific">Candidatus Dojkabacteria bacterium</name>
    <dbReference type="NCBI Taxonomy" id="2099670"/>
    <lineage>
        <taxon>Bacteria</taxon>
        <taxon>Candidatus Dojkabacteria</taxon>
    </lineage>
</organism>
<keyword evidence="3" id="KW-0143">Chaperone</keyword>
<keyword evidence="1" id="KW-0547">Nucleotide-binding</keyword>
<dbReference type="Pfam" id="PF07683">
    <property type="entry name" value="CobW_C"/>
    <property type="match status" value="1"/>
</dbReference>
<dbReference type="InterPro" id="IPR027417">
    <property type="entry name" value="P-loop_NTPase"/>
</dbReference>
<evidence type="ECO:0000256" key="1">
    <source>
        <dbReference type="ARBA" id="ARBA00022741"/>
    </source>
</evidence>
<reference evidence="8" key="2">
    <citation type="journal article" date="2021" name="Microbiome">
        <title>Successional dynamics and alternative stable states in a saline activated sludge microbial community over 9 years.</title>
        <authorList>
            <person name="Wang Y."/>
            <person name="Ye J."/>
            <person name="Ju F."/>
            <person name="Liu L."/>
            <person name="Boyd J.A."/>
            <person name="Deng Y."/>
            <person name="Parks D.H."/>
            <person name="Jiang X."/>
            <person name="Yin X."/>
            <person name="Woodcroft B.J."/>
            <person name="Tyson G.W."/>
            <person name="Hugenholtz P."/>
            <person name="Polz M.F."/>
            <person name="Zhang T."/>
        </authorList>
    </citation>
    <scope>NUCLEOTIDE SEQUENCE</scope>
    <source>
        <strain evidence="8">HKST-UBA12</strain>
    </source>
</reference>
<feature type="non-terminal residue" evidence="8">
    <location>
        <position position="287"/>
    </location>
</feature>
<gene>
    <name evidence="8" type="ORF">KC640_02365</name>
</gene>
<evidence type="ECO:0000259" key="7">
    <source>
        <dbReference type="Pfam" id="PF07683"/>
    </source>
</evidence>
<dbReference type="PANTHER" id="PTHR13748:SF62">
    <property type="entry name" value="COBW DOMAIN-CONTAINING PROTEIN"/>
    <property type="match status" value="1"/>
</dbReference>
<reference evidence="8" key="1">
    <citation type="submission" date="2020-04" db="EMBL/GenBank/DDBJ databases">
        <authorList>
            <person name="Zhang T."/>
        </authorList>
    </citation>
    <scope>NUCLEOTIDE SEQUENCE</scope>
    <source>
        <strain evidence="8">HKST-UBA12</strain>
    </source>
</reference>
<dbReference type="SUPFAM" id="SSF52540">
    <property type="entry name" value="P-loop containing nucleoside triphosphate hydrolases"/>
    <property type="match status" value="1"/>
</dbReference>
<dbReference type="GO" id="GO:0005737">
    <property type="term" value="C:cytoplasm"/>
    <property type="evidence" value="ECO:0007669"/>
    <property type="project" value="TreeGrafter"/>
</dbReference>
<evidence type="ECO:0000256" key="5">
    <source>
        <dbReference type="ARBA" id="ARBA00049117"/>
    </source>
</evidence>
<dbReference type="GO" id="GO:0016787">
    <property type="term" value="F:hydrolase activity"/>
    <property type="evidence" value="ECO:0007669"/>
    <property type="project" value="UniProtKB-KW"/>
</dbReference>
<feature type="domain" description="CobW/HypB/UreG nucleotide-binding" evidence="6">
    <location>
        <begin position="3"/>
        <end position="177"/>
    </location>
</feature>
<dbReference type="GO" id="GO:0000166">
    <property type="term" value="F:nucleotide binding"/>
    <property type="evidence" value="ECO:0007669"/>
    <property type="project" value="UniProtKB-KW"/>
</dbReference>
<evidence type="ECO:0000256" key="2">
    <source>
        <dbReference type="ARBA" id="ARBA00022801"/>
    </source>
</evidence>
<evidence type="ECO:0000256" key="4">
    <source>
        <dbReference type="ARBA" id="ARBA00034320"/>
    </source>
</evidence>
<dbReference type="InterPro" id="IPR011629">
    <property type="entry name" value="CobW-like_C"/>
</dbReference>
<dbReference type="PANTHER" id="PTHR13748">
    <property type="entry name" value="COBW-RELATED"/>
    <property type="match status" value="1"/>
</dbReference>
<evidence type="ECO:0000256" key="3">
    <source>
        <dbReference type="ARBA" id="ARBA00023186"/>
    </source>
</evidence>
<comment type="catalytic activity">
    <reaction evidence="5">
        <text>GTP + H2O = GDP + phosphate + H(+)</text>
        <dbReference type="Rhea" id="RHEA:19669"/>
        <dbReference type="ChEBI" id="CHEBI:15377"/>
        <dbReference type="ChEBI" id="CHEBI:15378"/>
        <dbReference type="ChEBI" id="CHEBI:37565"/>
        <dbReference type="ChEBI" id="CHEBI:43474"/>
        <dbReference type="ChEBI" id="CHEBI:58189"/>
    </reaction>
    <physiologicalReaction direction="left-to-right" evidence="5">
        <dbReference type="Rhea" id="RHEA:19670"/>
    </physiologicalReaction>
</comment>
<evidence type="ECO:0000259" key="6">
    <source>
        <dbReference type="Pfam" id="PF02492"/>
    </source>
</evidence>
<sequence length="287" mass="31769">MKLTIITGFLGAGKTTILNQIIAQHPDKKFGLIINEFGAEDIDGQIVEKSDAEDIVELANGCICCVVRQDLQQAALKLADQGNVDYILIETSGLAEPLPVAQTFAVDNLQGKISLDSIVCIVDTENYKVGMENFEVGVKQLEAADIVVLNKLKTANPDSAQLVRQLINNVNPGAAVIENLDDKLSTDLLIDTEKWDLEKLSKVEQEEHEHEHHHVDEVVFVTDKPIQNIKLQNWVRNEFPSGAVRAKGILRVEIFPGQFGLFLFQMVGANRVLIPFIPTRSDFDSSK</sequence>
<dbReference type="Gene3D" id="3.30.1220.10">
    <property type="entry name" value="CobW-like, C-terminal domain"/>
    <property type="match status" value="1"/>
</dbReference>
<dbReference type="Gene3D" id="3.40.50.300">
    <property type="entry name" value="P-loop containing nucleotide triphosphate hydrolases"/>
    <property type="match status" value="1"/>
</dbReference>
<feature type="domain" description="CobW C-terminal" evidence="7">
    <location>
        <begin position="217"/>
        <end position="269"/>
    </location>
</feature>
<accession>A0A955KZM0</accession>
<dbReference type="CDD" id="cd03112">
    <property type="entry name" value="CobW-like"/>
    <property type="match status" value="1"/>
</dbReference>
<dbReference type="InterPro" id="IPR003495">
    <property type="entry name" value="CobW/HypB/UreG_nucleotide-bd"/>
</dbReference>
<evidence type="ECO:0000313" key="9">
    <source>
        <dbReference type="Proteomes" id="UP000760819"/>
    </source>
</evidence>
<dbReference type="EMBL" id="JAGQLI010000119">
    <property type="protein sequence ID" value="MCA9379249.1"/>
    <property type="molecule type" value="Genomic_DNA"/>
</dbReference>
<proteinExistence type="inferred from homology"/>
<comment type="caution">
    <text evidence="8">The sequence shown here is derived from an EMBL/GenBank/DDBJ whole genome shotgun (WGS) entry which is preliminary data.</text>
</comment>
<keyword evidence="2" id="KW-0378">Hydrolase</keyword>
<evidence type="ECO:0000313" key="8">
    <source>
        <dbReference type="EMBL" id="MCA9379249.1"/>
    </source>
</evidence>
<name>A0A955KZM0_9BACT</name>
<dbReference type="Pfam" id="PF02492">
    <property type="entry name" value="cobW"/>
    <property type="match status" value="1"/>
</dbReference>